<reference evidence="2" key="2">
    <citation type="submission" date="2025-08" db="UniProtKB">
        <authorList>
            <consortium name="Ensembl"/>
        </authorList>
    </citation>
    <scope>IDENTIFICATION</scope>
</reference>
<dbReference type="AlphaFoldDB" id="A0A8C7RYK4"/>
<reference evidence="2" key="1">
    <citation type="submission" date="2020-07" db="EMBL/GenBank/DDBJ databases">
        <title>A long reads based de novo assembly of the rainbow trout Arlee double haploid line genome.</title>
        <authorList>
            <person name="Gao G."/>
            <person name="Palti Y."/>
        </authorList>
    </citation>
    <scope>NUCLEOTIDE SEQUENCE [LARGE SCALE GENOMIC DNA]</scope>
</reference>
<evidence type="ECO:0000313" key="2">
    <source>
        <dbReference type="Ensembl" id="ENSOMYP00000057533.2"/>
    </source>
</evidence>
<feature type="domain" description="C-type lectin" evidence="1">
    <location>
        <begin position="121"/>
        <end position="216"/>
    </location>
</feature>
<name>A0A8C7RYK4_ONCMY</name>
<dbReference type="Ensembl" id="ENSOMYT00000062626.2">
    <property type="protein sequence ID" value="ENSOMYP00000057533.2"/>
    <property type="gene ID" value="ENSOMYG00000026548.2"/>
</dbReference>
<dbReference type="GeneTree" id="ENSGT01030000234575"/>
<dbReference type="InterPro" id="IPR016186">
    <property type="entry name" value="C-type_lectin-like/link_sf"/>
</dbReference>
<dbReference type="SMART" id="SM00034">
    <property type="entry name" value="CLECT"/>
    <property type="match status" value="1"/>
</dbReference>
<dbReference type="InterPro" id="IPR016187">
    <property type="entry name" value="CTDL_fold"/>
</dbReference>
<keyword evidence="3" id="KW-1185">Reference proteome</keyword>
<dbReference type="SUPFAM" id="SSF56436">
    <property type="entry name" value="C-type lectin-like"/>
    <property type="match status" value="1"/>
</dbReference>
<dbReference type="InterPro" id="IPR050111">
    <property type="entry name" value="C-type_lectin/snaclec_domain"/>
</dbReference>
<sequence length="259" mass="29661">MYFSVSSKTVSVPSLRTGPRPYRLATACLATLCAVLLLSIIAHQAPLPQNESGGQIQMQRETVNVTAPIAALRELQTKKEDHVKERDELLARLSPHHHCHLRQPRWPFQTPVTCPRDWLVLNSSCYYISTRSMHWHNIQDSFMEIGGHLAIVHTAEEQTFLLDQLPLSHWNANWFGINDETAEADWLWVDGTKLVGGGFWEEGEPNNHIDKDCGYIVKRSTLLVYCILLFQFKMMCTATAKYTFLGLIKAHIQYFLLHF</sequence>
<dbReference type="Gene3D" id="3.10.100.10">
    <property type="entry name" value="Mannose-Binding Protein A, subunit A"/>
    <property type="match status" value="1"/>
</dbReference>
<proteinExistence type="predicted"/>
<dbReference type="PROSITE" id="PS50041">
    <property type="entry name" value="C_TYPE_LECTIN_2"/>
    <property type="match status" value="1"/>
</dbReference>
<evidence type="ECO:0000259" key="1">
    <source>
        <dbReference type="PROSITE" id="PS50041"/>
    </source>
</evidence>
<evidence type="ECO:0000313" key="3">
    <source>
        <dbReference type="Proteomes" id="UP000694395"/>
    </source>
</evidence>
<accession>A0A8C7RYK4</accession>
<organism evidence="2 3">
    <name type="scientific">Oncorhynchus mykiss</name>
    <name type="common">Rainbow trout</name>
    <name type="synonym">Salmo gairdneri</name>
    <dbReference type="NCBI Taxonomy" id="8022"/>
    <lineage>
        <taxon>Eukaryota</taxon>
        <taxon>Metazoa</taxon>
        <taxon>Chordata</taxon>
        <taxon>Craniata</taxon>
        <taxon>Vertebrata</taxon>
        <taxon>Euteleostomi</taxon>
        <taxon>Actinopterygii</taxon>
        <taxon>Neopterygii</taxon>
        <taxon>Teleostei</taxon>
        <taxon>Protacanthopterygii</taxon>
        <taxon>Salmoniformes</taxon>
        <taxon>Salmonidae</taxon>
        <taxon>Salmoninae</taxon>
        <taxon>Oncorhynchus</taxon>
    </lineage>
</organism>
<dbReference type="Pfam" id="PF00059">
    <property type="entry name" value="Lectin_C"/>
    <property type="match status" value="1"/>
</dbReference>
<dbReference type="Proteomes" id="UP000694395">
    <property type="component" value="Chromosome 32"/>
</dbReference>
<dbReference type="InterPro" id="IPR001304">
    <property type="entry name" value="C-type_lectin-like"/>
</dbReference>
<reference evidence="2" key="3">
    <citation type="submission" date="2025-09" db="UniProtKB">
        <authorList>
            <consortium name="Ensembl"/>
        </authorList>
    </citation>
    <scope>IDENTIFICATION</scope>
</reference>
<dbReference type="PANTHER" id="PTHR22803">
    <property type="entry name" value="MANNOSE, PHOSPHOLIPASE, LECTIN RECEPTOR RELATED"/>
    <property type="match status" value="1"/>
</dbReference>
<protein>
    <submittedName>
        <fullName evidence="2">Zgc:174904</fullName>
    </submittedName>
</protein>